<dbReference type="OrthoDB" id="3365698at2759"/>
<dbReference type="InParanoid" id="A0A0H2S6U5"/>
<evidence type="ECO:0000313" key="1">
    <source>
        <dbReference type="EMBL" id="KLO19922.1"/>
    </source>
</evidence>
<dbReference type="Proteomes" id="UP000053477">
    <property type="component" value="Unassembled WGS sequence"/>
</dbReference>
<keyword evidence="2" id="KW-1185">Reference proteome</keyword>
<accession>A0A0H2S6U5</accession>
<name>A0A0H2S6U5_9AGAM</name>
<gene>
    <name evidence="1" type="ORF">SCHPADRAFT_46754</name>
</gene>
<sequence length="275" mass="31678">MVASTTKPETSFSCNLSNFPPDVLSQIFRFSIHGDIMTHWYDVEETRIPTKVDTPWPLMLVCRSWFNVVSWDTVLWSTFAVTIRQPVASHENLSRLPLFLEHYLRQSGEAPLTIKIVLAGGQRTNRKLAQETTLIHDIFNSLLTIAMNHCDRWRHISLRLRPGYHIESLMGFSLPLKRMPILKSFEVENYAGWPITIDVDPHSELEALHLMGAVKPLLEEGIPRQDLAAGFPNLRRVRVVPAVTYYDQHHNFRWKILQLSPQVEEVDIFRASLAS</sequence>
<protein>
    <recommendedName>
        <fullName evidence="3">F-box domain-containing protein</fullName>
    </recommendedName>
</protein>
<evidence type="ECO:0008006" key="3">
    <source>
        <dbReference type="Google" id="ProtNLM"/>
    </source>
</evidence>
<evidence type="ECO:0000313" key="2">
    <source>
        <dbReference type="Proteomes" id="UP000053477"/>
    </source>
</evidence>
<reference evidence="1 2" key="1">
    <citation type="submission" date="2015-04" db="EMBL/GenBank/DDBJ databases">
        <title>Complete genome sequence of Schizopora paradoxa KUC8140, a cosmopolitan wood degrader in East Asia.</title>
        <authorList>
            <consortium name="DOE Joint Genome Institute"/>
            <person name="Min B."/>
            <person name="Park H."/>
            <person name="Jang Y."/>
            <person name="Kim J.-J."/>
            <person name="Kim K.H."/>
            <person name="Pangilinan J."/>
            <person name="Lipzen A."/>
            <person name="Riley R."/>
            <person name="Grigoriev I.V."/>
            <person name="Spatafora J.W."/>
            <person name="Choi I.-G."/>
        </authorList>
    </citation>
    <scope>NUCLEOTIDE SEQUENCE [LARGE SCALE GENOMIC DNA]</scope>
    <source>
        <strain evidence="1 2">KUC8140</strain>
    </source>
</reference>
<organism evidence="1 2">
    <name type="scientific">Schizopora paradoxa</name>
    <dbReference type="NCBI Taxonomy" id="27342"/>
    <lineage>
        <taxon>Eukaryota</taxon>
        <taxon>Fungi</taxon>
        <taxon>Dikarya</taxon>
        <taxon>Basidiomycota</taxon>
        <taxon>Agaricomycotina</taxon>
        <taxon>Agaricomycetes</taxon>
        <taxon>Hymenochaetales</taxon>
        <taxon>Schizoporaceae</taxon>
        <taxon>Schizopora</taxon>
    </lineage>
</organism>
<dbReference type="AlphaFoldDB" id="A0A0H2S6U5"/>
<dbReference type="EMBL" id="KQ085884">
    <property type="protein sequence ID" value="KLO19922.1"/>
    <property type="molecule type" value="Genomic_DNA"/>
</dbReference>
<proteinExistence type="predicted"/>